<evidence type="ECO:0000313" key="4">
    <source>
        <dbReference type="WBParaSite" id="SMRG1_81270.1"/>
    </source>
</evidence>
<evidence type="ECO:0000256" key="2">
    <source>
        <dbReference type="SAM" id="MobiDB-lite"/>
    </source>
</evidence>
<reference evidence="4" key="1">
    <citation type="submission" date="2023-11" db="UniProtKB">
        <authorList>
            <consortium name="WormBaseParasite"/>
        </authorList>
    </citation>
    <scope>IDENTIFICATION</scope>
</reference>
<sequence length="668" mass="77951">MCNLLPNYQVTPDCSETYETDSEFAYSENKDLKSSEASRQKSKQNKESNPNTKSTLKTINYKSKLSQHNSIIKPSSHSKFDHNSSTSSSKKLNFNKKFSSSVLDRWESSQFALADANSLIIQLNKELKDCKLELKTLQRQYKMQAVRLDKAIGQEADMPQIVDRLNSEIRTLQVRLREKTLQSCIDQRKIHELQQRIYVLEKTIDEKHNQSQYTDEGSSVSHKRNNKTYDISIELQEEKKKNSQLKHQLDVLTKNHKQQINMNNEKLRNLQQEYQHLKDKLHERTQQLQEKTKLLELQNVYSHRIPKNLILSHLSSLSSIYSTNEMNNHNDHKEETSKSNNPLIDQYKCNSNDKYSPRLPPITVNDNNNNKINNDVSLSSQYITMCKGLEQMPRKDNNIESNLEGYPLMINGKLSNDNEHHVDEIKENSSKEVNGNHQSNYFSLQNNKENQMNNNNNLSIDHNQINELYTTQMKQESNINKKNTKNTIENEIEERKYKLHLIQTLQEIDKKDINHKQYANDITLQFNALHNPVTNSMNNNTGKTREEELWNDLFGSIKDNINETSQVINQRQFSNNGILFSNNSNIINESIHNSDWKTGINQNNNNNDQDNLKDTFKQPSWLTFHKTVNQLSNESNMINNRNSFNRLIDHNITAQLDNIDNDIEVLQI</sequence>
<feature type="region of interest" description="Disordered" evidence="2">
    <location>
        <begin position="325"/>
        <end position="346"/>
    </location>
</feature>
<accession>A0AA85AF21</accession>
<dbReference type="Proteomes" id="UP000050790">
    <property type="component" value="Unassembled WGS sequence"/>
</dbReference>
<proteinExistence type="predicted"/>
<keyword evidence="1" id="KW-0175">Coiled coil</keyword>
<evidence type="ECO:0000313" key="3">
    <source>
        <dbReference type="Proteomes" id="UP000050790"/>
    </source>
</evidence>
<feature type="region of interest" description="Disordered" evidence="2">
    <location>
        <begin position="72"/>
        <end position="91"/>
    </location>
</feature>
<feature type="region of interest" description="Disordered" evidence="2">
    <location>
        <begin position="25"/>
        <end position="60"/>
    </location>
</feature>
<dbReference type="WBParaSite" id="SMRG1_81270.1">
    <property type="protein sequence ID" value="SMRG1_81270.1"/>
    <property type="gene ID" value="SMRG1_81270"/>
</dbReference>
<organism evidence="3 4">
    <name type="scientific">Schistosoma margrebowiei</name>
    <dbReference type="NCBI Taxonomy" id="48269"/>
    <lineage>
        <taxon>Eukaryota</taxon>
        <taxon>Metazoa</taxon>
        <taxon>Spiralia</taxon>
        <taxon>Lophotrochozoa</taxon>
        <taxon>Platyhelminthes</taxon>
        <taxon>Trematoda</taxon>
        <taxon>Digenea</taxon>
        <taxon>Strigeidida</taxon>
        <taxon>Schistosomatoidea</taxon>
        <taxon>Schistosomatidae</taxon>
        <taxon>Schistosoma</taxon>
    </lineage>
</organism>
<name>A0AA85AF21_9TREM</name>
<evidence type="ECO:0000256" key="1">
    <source>
        <dbReference type="SAM" id="Coils"/>
    </source>
</evidence>
<protein>
    <recommendedName>
        <fullName evidence="5">Lebercilin domain-containing protein</fullName>
    </recommendedName>
</protein>
<feature type="coiled-coil region" evidence="1">
    <location>
        <begin position="235"/>
        <end position="298"/>
    </location>
</feature>
<feature type="compositionally biased region" description="Basic and acidic residues" evidence="2">
    <location>
        <begin position="328"/>
        <end position="337"/>
    </location>
</feature>
<evidence type="ECO:0008006" key="5">
    <source>
        <dbReference type="Google" id="ProtNLM"/>
    </source>
</evidence>
<feature type="compositionally biased region" description="Polar residues" evidence="2">
    <location>
        <begin position="47"/>
        <end position="60"/>
    </location>
</feature>
<feature type="coiled-coil region" evidence="1">
    <location>
        <begin position="113"/>
        <end position="210"/>
    </location>
</feature>
<feature type="compositionally biased region" description="Basic and acidic residues" evidence="2">
    <location>
        <begin position="28"/>
        <end position="39"/>
    </location>
</feature>
<dbReference type="AlphaFoldDB" id="A0AA85AF21"/>